<keyword evidence="1" id="KW-0963">Cytoplasm</keyword>
<evidence type="ECO:0000256" key="1">
    <source>
        <dbReference type="ARBA" id="ARBA00022490"/>
    </source>
</evidence>
<reference evidence="12" key="2">
    <citation type="journal article" date="2014" name="ISME J.">
        <title>Microbial stratification in low pH oxic and suboxic macroscopic growths along an acid mine drainage.</title>
        <authorList>
            <person name="Mendez-Garcia C."/>
            <person name="Mesa V."/>
            <person name="Sprenger R.R."/>
            <person name="Richter M."/>
            <person name="Diez M.S."/>
            <person name="Solano J."/>
            <person name="Bargiela R."/>
            <person name="Golyshina O.V."/>
            <person name="Manteca A."/>
            <person name="Ramos J.L."/>
            <person name="Gallego J.R."/>
            <person name="Llorente I."/>
            <person name="Martins Dos Santos V.A."/>
            <person name="Jensen O.N."/>
            <person name="Pelaez A.I."/>
            <person name="Sanchez J."/>
            <person name="Ferrer M."/>
        </authorList>
    </citation>
    <scope>NUCLEOTIDE SEQUENCE</scope>
</reference>
<proteinExistence type="predicted"/>
<dbReference type="AlphaFoldDB" id="T1CN39"/>
<dbReference type="Gene3D" id="3.10.20.30">
    <property type="match status" value="1"/>
</dbReference>
<dbReference type="GO" id="GO:0046872">
    <property type="term" value="F:metal ion binding"/>
    <property type="evidence" value="ECO:0007669"/>
    <property type="project" value="UniProtKB-KW"/>
</dbReference>
<evidence type="ECO:0000313" key="12">
    <source>
        <dbReference type="EMBL" id="EQD69884.1"/>
    </source>
</evidence>
<evidence type="ECO:0000256" key="7">
    <source>
        <dbReference type="ARBA" id="ARBA00022840"/>
    </source>
</evidence>
<dbReference type="InterPro" id="IPR012675">
    <property type="entry name" value="Beta-grasp_dom_sf"/>
</dbReference>
<dbReference type="GO" id="GO:0005829">
    <property type="term" value="C:cytosol"/>
    <property type="evidence" value="ECO:0007669"/>
    <property type="project" value="TreeGrafter"/>
</dbReference>
<dbReference type="Pfam" id="PF02824">
    <property type="entry name" value="TGS"/>
    <property type="match status" value="1"/>
</dbReference>
<evidence type="ECO:0000256" key="9">
    <source>
        <dbReference type="ARBA" id="ARBA00022917"/>
    </source>
</evidence>
<dbReference type="FunFam" id="3.30.980.10:FF:000001">
    <property type="entry name" value="Threonine--tRNA ligase"/>
    <property type="match status" value="1"/>
</dbReference>
<keyword evidence="7" id="KW-0067">ATP-binding</keyword>
<evidence type="ECO:0000256" key="5">
    <source>
        <dbReference type="ARBA" id="ARBA00022741"/>
    </source>
</evidence>
<evidence type="ECO:0000256" key="8">
    <source>
        <dbReference type="ARBA" id="ARBA00022884"/>
    </source>
</evidence>
<gene>
    <name evidence="12" type="ORF">B1A_06587</name>
</gene>
<organism evidence="12">
    <name type="scientific">mine drainage metagenome</name>
    <dbReference type="NCBI Taxonomy" id="410659"/>
    <lineage>
        <taxon>unclassified sequences</taxon>
        <taxon>metagenomes</taxon>
        <taxon>ecological metagenomes</taxon>
    </lineage>
</organism>
<keyword evidence="4" id="KW-0479">Metal-binding</keyword>
<dbReference type="PANTHER" id="PTHR11451">
    <property type="entry name" value="THREONINE-TRNA LIGASE"/>
    <property type="match status" value="1"/>
</dbReference>
<protein>
    <submittedName>
        <fullName evidence="12">Threonyl-tRNA synthetase</fullName>
    </submittedName>
</protein>
<dbReference type="SUPFAM" id="SSF55186">
    <property type="entry name" value="ThrRS/AlaRS common domain"/>
    <property type="match status" value="1"/>
</dbReference>
<keyword evidence="8" id="KW-0694">RNA-binding</keyword>
<evidence type="ECO:0000256" key="6">
    <source>
        <dbReference type="ARBA" id="ARBA00022833"/>
    </source>
</evidence>
<name>T1CN39_9ZZZZ</name>
<dbReference type="GO" id="GO:0006435">
    <property type="term" value="P:threonyl-tRNA aminoacylation"/>
    <property type="evidence" value="ECO:0007669"/>
    <property type="project" value="TreeGrafter"/>
</dbReference>
<accession>T1CN39</accession>
<dbReference type="GO" id="GO:0005524">
    <property type="term" value="F:ATP binding"/>
    <property type="evidence" value="ECO:0007669"/>
    <property type="project" value="UniProtKB-KW"/>
</dbReference>
<dbReference type="PANTHER" id="PTHR11451:SF44">
    <property type="entry name" value="THREONINE--TRNA LIGASE, CHLOROPLASTIC_MITOCHONDRIAL 2"/>
    <property type="match status" value="1"/>
</dbReference>
<dbReference type="Gene3D" id="3.30.980.10">
    <property type="entry name" value="Threonyl-trna Synthetase, Chain A, domain 2"/>
    <property type="match status" value="1"/>
</dbReference>
<dbReference type="EMBL" id="AUZX01004776">
    <property type="protein sequence ID" value="EQD69884.1"/>
    <property type="molecule type" value="Genomic_DNA"/>
</dbReference>
<dbReference type="FunFam" id="3.10.20.30:FF:000005">
    <property type="entry name" value="Threonine--tRNA ligase"/>
    <property type="match status" value="1"/>
</dbReference>
<dbReference type="InterPro" id="IPR018163">
    <property type="entry name" value="Thr/Ala-tRNA-synth_IIc_edit"/>
</dbReference>
<reference evidence="12" key="1">
    <citation type="submission" date="2013-08" db="EMBL/GenBank/DDBJ databases">
        <authorList>
            <person name="Mendez C."/>
            <person name="Richter M."/>
            <person name="Ferrer M."/>
            <person name="Sanchez J."/>
        </authorList>
    </citation>
    <scope>NUCLEOTIDE SEQUENCE</scope>
</reference>
<evidence type="ECO:0000256" key="10">
    <source>
        <dbReference type="ARBA" id="ARBA00023146"/>
    </source>
</evidence>
<keyword evidence="5" id="KW-0547">Nucleotide-binding</keyword>
<dbReference type="PROSITE" id="PS51880">
    <property type="entry name" value="TGS"/>
    <property type="match status" value="1"/>
</dbReference>
<dbReference type="GO" id="GO:0000049">
    <property type="term" value="F:tRNA binding"/>
    <property type="evidence" value="ECO:0007669"/>
    <property type="project" value="UniProtKB-KW"/>
</dbReference>
<evidence type="ECO:0000259" key="11">
    <source>
        <dbReference type="PROSITE" id="PS51880"/>
    </source>
</evidence>
<keyword evidence="10 12" id="KW-0030">Aminoacyl-tRNA synthetase</keyword>
<keyword evidence="9" id="KW-0648">Protein biosynthesis</keyword>
<dbReference type="InterPro" id="IPR004095">
    <property type="entry name" value="TGS"/>
</dbReference>
<sequence>MGPESIDMPVVTLPDGSKRPFDHPVTVDEVAAGIGAGLRKAAIAARVDGKLVDTSYTIDHDAALAIVTDKDPDGLEVIRHSTAHLLAQAVKQLFPEAQVTIGPVIEDGFYYDFAYERPFTPEDLAAIEARMREPLPRPTRR</sequence>
<keyword evidence="3" id="KW-0436">Ligase</keyword>
<comment type="caution">
    <text evidence="12">The sequence shown here is derived from an EMBL/GenBank/DDBJ whole genome shotgun (WGS) entry which is preliminary data.</text>
</comment>
<evidence type="ECO:0000256" key="4">
    <source>
        <dbReference type="ARBA" id="ARBA00022723"/>
    </source>
</evidence>
<feature type="domain" description="TGS" evidence="11">
    <location>
        <begin position="7"/>
        <end position="68"/>
    </location>
</feature>
<dbReference type="CDD" id="cd01667">
    <property type="entry name" value="TGS_ThrRS"/>
    <property type="match status" value="1"/>
</dbReference>
<dbReference type="InterPro" id="IPR012676">
    <property type="entry name" value="TGS-like"/>
</dbReference>
<keyword evidence="2" id="KW-0820">tRNA-binding</keyword>
<evidence type="ECO:0000256" key="3">
    <source>
        <dbReference type="ARBA" id="ARBA00022598"/>
    </source>
</evidence>
<dbReference type="GO" id="GO:0004829">
    <property type="term" value="F:threonine-tRNA ligase activity"/>
    <property type="evidence" value="ECO:0007669"/>
    <property type="project" value="TreeGrafter"/>
</dbReference>
<dbReference type="SUPFAM" id="SSF81271">
    <property type="entry name" value="TGS-like"/>
    <property type="match status" value="1"/>
</dbReference>
<evidence type="ECO:0000256" key="2">
    <source>
        <dbReference type="ARBA" id="ARBA00022555"/>
    </source>
</evidence>
<keyword evidence="6" id="KW-0862">Zinc</keyword>